<evidence type="ECO:0000313" key="2">
    <source>
        <dbReference type="Proteomes" id="UP000614047"/>
    </source>
</evidence>
<organism evidence="1 2">
    <name type="scientific">Actinomadura viridis</name>
    <dbReference type="NCBI Taxonomy" id="58110"/>
    <lineage>
        <taxon>Bacteria</taxon>
        <taxon>Bacillati</taxon>
        <taxon>Actinomycetota</taxon>
        <taxon>Actinomycetes</taxon>
        <taxon>Streptosporangiales</taxon>
        <taxon>Thermomonosporaceae</taxon>
        <taxon>Actinomadura</taxon>
    </lineage>
</organism>
<accession>A0A931GQ51</accession>
<dbReference type="EMBL" id="JADOUA010000001">
    <property type="protein sequence ID" value="MBG6088114.1"/>
    <property type="molecule type" value="Genomic_DNA"/>
</dbReference>
<keyword evidence="2" id="KW-1185">Reference proteome</keyword>
<dbReference type="RefSeq" id="WP_197010880.1">
    <property type="nucleotide sequence ID" value="NZ_BAABES010000034.1"/>
</dbReference>
<evidence type="ECO:0000313" key="1">
    <source>
        <dbReference type="EMBL" id="MBG6088114.1"/>
    </source>
</evidence>
<sequence>MSVRYIGSGPYCYANSLAMVMGDGAPEPAVLEMLTGSPFGMQLHHGHTPFFDPLGWDPVIGLDAATELLGWTSERSGGGTPDEAAGRLRRAAPAAPLLVGPVELGLLLHRPGSGTAFGADHFVVVIGVEKETVLFHDPQGHPYATLPIEDFLTAWRADSIGYPTEPYTMRGDFRRVRRCGAHSALRASLVAARRRLAVQSIEESGSLGGAAAAERLAELVEEGLRPWQHEHLVRFAVRVGARRLADASVLLARIGEREAARIAEHQARLVGALQHPLVNGDRAVAAGTLRTLAPTYERMARALGDHA</sequence>
<gene>
    <name evidence="1" type="ORF">IW256_002227</name>
</gene>
<reference evidence="1" key="1">
    <citation type="submission" date="2020-11" db="EMBL/GenBank/DDBJ databases">
        <title>Sequencing the genomes of 1000 actinobacteria strains.</title>
        <authorList>
            <person name="Klenk H.-P."/>
        </authorList>
    </citation>
    <scope>NUCLEOTIDE SEQUENCE</scope>
    <source>
        <strain evidence="1">DSM 43175</strain>
    </source>
</reference>
<dbReference type="Gene3D" id="3.90.70.10">
    <property type="entry name" value="Cysteine proteinases"/>
    <property type="match status" value="1"/>
</dbReference>
<proteinExistence type="predicted"/>
<protein>
    <submittedName>
        <fullName evidence="1">Uncharacterized protein</fullName>
    </submittedName>
</protein>
<comment type="caution">
    <text evidence="1">The sequence shown here is derived from an EMBL/GenBank/DDBJ whole genome shotgun (WGS) entry which is preliminary data.</text>
</comment>
<dbReference type="Proteomes" id="UP000614047">
    <property type="component" value="Unassembled WGS sequence"/>
</dbReference>
<name>A0A931GQ51_9ACTN</name>
<dbReference type="AlphaFoldDB" id="A0A931GQ51"/>